<evidence type="ECO:0000313" key="2">
    <source>
        <dbReference type="EMBL" id="QXM06792.1"/>
    </source>
</evidence>
<dbReference type="RefSeq" id="WP_218283485.1">
    <property type="nucleotide sequence ID" value="NZ_CP078093.1"/>
</dbReference>
<dbReference type="CDD" id="cd00118">
    <property type="entry name" value="LysM"/>
    <property type="match status" value="1"/>
</dbReference>
<feature type="domain" description="LysM" evidence="1">
    <location>
        <begin position="472"/>
        <end position="516"/>
    </location>
</feature>
<dbReference type="Pfam" id="PF01476">
    <property type="entry name" value="LysM"/>
    <property type="match status" value="1"/>
</dbReference>
<dbReference type="EMBL" id="CP078093">
    <property type="protein sequence ID" value="QXM06792.1"/>
    <property type="molecule type" value="Genomic_DNA"/>
</dbReference>
<protein>
    <submittedName>
        <fullName evidence="2">DUF3794 domain-containing protein</fullName>
    </submittedName>
</protein>
<dbReference type="InterPro" id="IPR018392">
    <property type="entry name" value="LysM"/>
</dbReference>
<name>A0ABX8RCK8_9CLOT</name>
<dbReference type="PANTHER" id="PTHR33734">
    <property type="entry name" value="LYSM DOMAIN-CONTAINING GPI-ANCHORED PROTEIN 2"/>
    <property type="match status" value="1"/>
</dbReference>
<dbReference type="Proteomes" id="UP000886818">
    <property type="component" value="Chromosome"/>
</dbReference>
<dbReference type="PROSITE" id="PS51782">
    <property type="entry name" value="LYSM"/>
    <property type="match status" value="1"/>
</dbReference>
<proteinExistence type="predicted"/>
<dbReference type="Pfam" id="PF12673">
    <property type="entry name" value="SipL"/>
    <property type="match status" value="3"/>
</dbReference>
<sequence length="524" mass="59254">MAVELMRDLLKIDQVIGESDTQALVEGEILVPDVKPDISRILLVDGNINITGKEALAEKIVVDGVVNFKILYTSEGAEYPVYSMNASAGFSQNIDIPGMTENMNIDVAADIEHIDFNIINERKIAVKTVVNLNGKSIEPSEVEVLRGVEGLDDLQLLREKVSYTDLVGRNQSETIVREKFEIEENLPEIAEIIKCDAYAVEKEKQLTDGKVIISGVVKVNTLYVGDDDRNSLFLLKHEIPFTHFVEISGALKEMDSKIKILVDEVYTDIKENIDGDRRIFEIEAMVKIDAAVNSVEEKEVIIDAYSPSKELKIDKKLVGFNQNIGQNSSNMVVKEMIDIPSDEPEIFKVFSINAKPVITDINLIEDKNIIEGIIEADVLYISQEREQSAYSLHQEIPFRHFVEIDGAKENMNAEVYLHINDVDYTLINPEQLELKVNLRATCTVSKKMEIDILVDAEELEESIDISKRPSITIYYVQPGDTLWKIAKRYHTTVDDLIQTNNIQNPDKIMPGDQIIIQKTFKYKF</sequence>
<dbReference type="SMART" id="SM00257">
    <property type="entry name" value="LysM"/>
    <property type="match status" value="1"/>
</dbReference>
<accession>A0ABX8RCK8</accession>
<keyword evidence="3" id="KW-1185">Reference proteome</keyword>
<organism evidence="2 3">
    <name type="scientific">Crassaminicella indica</name>
    <dbReference type="NCBI Taxonomy" id="2855394"/>
    <lineage>
        <taxon>Bacteria</taxon>
        <taxon>Bacillati</taxon>
        <taxon>Bacillota</taxon>
        <taxon>Clostridia</taxon>
        <taxon>Eubacteriales</taxon>
        <taxon>Clostridiaceae</taxon>
        <taxon>Crassaminicella</taxon>
    </lineage>
</organism>
<dbReference type="PANTHER" id="PTHR33734:SF22">
    <property type="entry name" value="MEMBRANE-BOUND LYTIC MUREIN TRANSGLYCOSYLASE D"/>
    <property type="match status" value="1"/>
</dbReference>
<evidence type="ECO:0000259" key="1">
    <source>
        <dbReference type="PROSITE" id="PS51782"/>
    </source>
</evidence>
<evidence type="ECO:0000313" key="3">
    <source>
        <dbReference type="Proteomes" id="UP000886818"/>
    </source>
</evidence>
<gene>
    <name evidence="2" type="ORF">KVH43_03455</name>
</gene>
<reference evidence="2" key="1">
    <citation type="submission" date="2021-07" db="EMBL/GenBank/DDBJ databases">
        <title>Complete genome sequence of Crassaminicella sp. 143-21, isolated from a deep-sea hydrothermal vent.</title>
        <authorList>
            <person name="Li X."/>
        </authorList>
    </citation>
    <scope>NUCLEOTIDE SEQUENCE</scope>
    <source>
        <strain evidence="2">143-21</strain>
    </source>
</reference>
<dbReference type="InterPro" id="IPR024300">
    <property type="entry name" value="SipL_SPOCS_dom"/>
</dbReference>